<sequence>MSRQAYIFKICFCFKRIFKLREAEPPGDVKQLFQDYSEDGIMNIDDLLRFMVEFQKEMDATKEDALAIFCTLSFRYFNALMLDPIMSCQDEQSAQQEQDEIEGNVFPEYRHLISIHAGKPKGGVEGHMRIDPTRVRRLS</sequence>
<keyword evidence="2" id="KW-1185">Reference proteome</keyword>
<name>A0ACB9NUN4_9MYRT</name>
<proteinExistence type="predicted"/>
<organism evidence="1 2">
    <name type="scientific">Melastoma candidum</name>
    <dbReference type="NCBI Taxonomy" id="119954"/>
    <lineage>
        <taxon>Eukaryota</taxon>
        <taxon>Viridiplantae</taxon>
        <taxon>Streptophyta</taxon>
        <taxon>Embryophyta</taxon>
        <taxon>Tracheophyta</taxon>
        <taxon>Spermatophyta</taxon>
        <taxon>Magnoliopsida</taxon>
        <taxon>eudicotyledons</taxon>
        <taxon>Gunneridae</taxon>
        <taxon>Pentapetalae</taxon>
        <taxon>rosids</taxon>
        <taxon>malvids</taxon>
        <taxon>Myrtales</taxon>
        <taxon>Melastomataceae</taxon>
        <taxon>Melastomatoideae</taxon>
        <taxon>Melastomateae</taxon>
        <taxon>Melastoma</taxon>
    </lineage>
</organism>
<reference evidence="2" key="1">
    <citation type="journal article" date="2023" name="Front. Plant Sci.">
        <title>Chromosomal-level genome assembly of Melastoma candidum provides insights into trichome evolution.</title>
        <authorList>
            <person name="Zhong Y."/>
            <person name="Wu W."/>
            <person name="Sun C."/>
            <person name="Zou P."/>
            <person name="Liu Y."/>
            <person name="Dai S."/>
            <person name="Zhou R."/>
        </authorList>
    </citation>
    <scope>NUCLEOTIDE SEQUENCE [LARGE SCALE GENOMIC DNA]</scope>
</reference>
<protein>
    <submittedName>
        <fullName evidence="1">Uncharacterized protein</fullName>
    </submittedName>
</protein>
<accession>A0ACB9NUN4</accession>
<dbReference type="Proteomes" id="UP001057402">
    <property type="component" value="Chromosome 7"/>
</dbReference>
<evidence type="ECO:0000313" key="2">
    <source>
        <dbReference type="Proteomes" id="UP001057402"/>
    </source>
</evidence>
<evidence type="ECO:0000313" key="1">
    <source>
        <dbReference type="EMBL" id="KAI4340332.1"/>
    </source>
</evidence>
<comment type="caution">
    <text evidence="1">The sequence shown here is derived from an EMBL/GenBank/DDBJ whole genome shotgun (WGS) entry which is preliminary data.</text>
</comment>
<dbReference type="EMBL" id="CM042886">
    <property type="protein sequence ID" value="KAI4340332.1"/>
    <property type="molecule type" value="Genomic_DNA"/>
</dbReference>
<gene>
    <name evidence="1" type="ORF">MLD38_025182</name>
</gene>